<dbReference type="AlphaFoldDB" id="A0A836A769"/>
<comment type="caution">
    <text evidence="2">The sequence shown here is derived from an EMBL/GenBank/DDBJ whole genome shotgun (WGS) entry which is preliminary data.</text>
</comment>
<evidence type="ECO:0000313" key="2">
    <source>
        <dbReference type="EMBL" id="KAG5209578.1"/>
    </source>
</evidence>
<dbReference type="Proteomes" id="UP000664991">
    <property type="component" value="Unassembled WGS sequence"/>
</dbReference>
<proteinExistence type="predicted"/>
<gene>
    <name evidence="2" type="ORF">JEQ12_017143</name>
</gene>
<accession>A0A836A769</accession>
<feature type="region of interest" description="Disordered" evidence="1">
    <location>
        <begin position="24"/>
        <end position="99"/>
    </location>
</feature>
<reference evidence="2 3" key="1">
    <citation type="submission" date="2020-12" db="EMBL/GenBank/DDBJ databases">
        <title>De novo assembly of Tibetan sheep genome.</title>
        <authorList>
            <person name="Li X."/>
        </authorList>
    </citation>
    <scope>NUCLEOTIDE SEQUENCE [LARGE SCALE GENOMIC DNA]</scope>
    <source>
        <tissue evidence="2">Heart</tissue>
    </source>
</reference>
<name>A0A836A769_SHEEP</name>
<evidence type="ECO:0000256" key="1">
    <source>
        <dbReference type="SAM" id="MobiDB-lite"/>
    </source>
</evidence>
<sequence length="148" mass="15942">MFMLCSLHQTFTEPLLSDFCKPTSNKVPGGRSPREDAGAAPPAVERRSTHTGAEHFIPSSRSVLEGGDGQSGTLAGRTGGTPLHVPGVDDEENEGPERARNMVKRKTGLTPELADTNFPIHPIVLSFLPNFQPEDLPSPSSTEWKNPV</sequence>
<dbReference type="EMBL" id="JAEMGP010000005">
    <property type="protein sequence ID" value="KAG5209578.1"/>
    <property type="molecule type" value="Genomic_DNA"/>
</dbReference>
<protein>
    <submittedName>
        <fullName evidence="2">Uncharacterized protein</fullName>
    </submittedName>
</protein>
<organism evidence="2 3">
    <name type="scientific">Ovis aries</name>
    <name type="common">Sheep</name>
    <dbReference type="NCBI Taxonomy" id="9940"/>
    <lineage>
        <taxon>Eukaryota</taxon>
        <taxon>Metazoa</taxon>
        <taxon>Chordata</taxon>
        <taxon>Craniata</taxon>
        <taxon>Vertebrata</taxon>
        <taxon>Euteleostomi</taxon>
        <taxon>Mammalia</taxon>
        <taxon>Eutheria</taxon>
        <taxon>Laurasiatheria</taxon>
        <taxon>Artiodactyla</taxon>
        <taxon>Ruminantia</taxon>
        <taxon>Pecora</taxon>
        <taxon>Bovidae</taxon>
        <taxon>Caprinae</taxon>
        <taxon>Ovis</taxon>
    </lineage>
</organism>
<evidence type="ECO:0000313" key="3">
    <source>
        <dbReference type="Proteomes" id="UP000664991"/>
    </source>
</evidence>